<sequence>MTSISSEEYPTVAQTVEEHCRIDENDAENDADADADATTTVPKSRGGYCGNYCIHRWFGGIFNNGMKLKSKKIPDDEINWNLDVPQPTLKPKMEDMMAADEGFSDSDMSRDLTAATRESSQPSLPLPGTPTSCEITQNGIVDIPPQPQPQNQYQFPSKPKPFDHQYKCQYPREPCICHLKSGPSNDKDGLRGKQAMSRVGPSMGQAFEKDAPKKQSYGPYQYNCKYPKERCTCFFESGEQNDEDLSRGKQPMSRGRPSTRQTFEKEAPMKQPDNRSKCQYPKDPSICSLKSSQLEDDECSCSEELVSSITQEELEAAAAWHNFIFDRPIVVMQLDETCPVPGRYLDDDDYMQSASYDGSSRCSTCTPEYSEYVSAREEGDDQSRCPTCDSEYVSAREEGDDPSRCPTCGANYSEYESAREEGQSPNSEKETFEW</sequence>
<evidence type="ECO:0000313" key="3">
    <source>
        <dbReference type="Proteomes" id="UP001165063"/>
    </source>
</evidence>
<feature type="compositionally biased region" description="Basic and acidic residues" evidence="1">
    <location>
        <begin position="262"/>
        <end position="276"/>
    </location>
</feature>
<feature type="region of interest" description="Disordered" evidence="1">
    <location>
        <begin position="241"/>
        <end position="279"/>
    </location>
</feature>
<feature type="compositionally biased region" description="Basic and acidic residues" evidence="1">
    <location>
        <begin position="416"/>
        <end position="434"/>
    </location>
</feature>
<reference evidence="2" key="1">
    <citation type="submission" date="2023-04" db="EMBL/GenBank/DDBJ databases">
        <title>Ambrosiozyma monospora NBRC 1965.</title>
        <authorList>
            <person name="Ichikawa N."/>
            <person name="Sato H."/>
            <person name="Tonouchi N."/>
        </authorList>
    </citation>
    <scope>NUCLEOTIDE SEQUENCE</scope>
    <source>
        <strain evidence="2">NBRC 1965</strain>
    </source>
</reference>
<protein>
    <submittedName>
        <fullName evidence="2">Unnamed protein product</fullName>
    </submittedName>
</protein>
<comment type="caution">
    <text evidence="2">The sequence shown here is derived from an EMBL/GenBank/DDBJ whole genome shotgun (WGS) entry which is preliminary data.</text>
</comment>
<keyword evidence="3" id="KW-1185">Reference proteome</keyword>
<gene>
    <name evidence="2" type="ORF">Amon01_000557300</name>
</gene>
<dbReference type="AlphaFoldDB" id="A0A9W7DHV8"/>
<evidence type="ECO:0000313" key="2">
    <source>
        <dbReference type="EMBL" id="GMG39729.1"/>
    </source>
</evidence>
<dbReference type="Proteomes" id="UP001165063">
    <property type="component" value="Unassembled WGS sequence"/>
</dbReference>
<evidence type="ECO:0000256" key="1">
    <source>
        <dbReference type="SAM" id="MobiDB-lite"/>
    </source>
</evidence>
<feature type="region of interest" description="Disordered" evidence="1">
    <location>
        <begin position="415"/>
        <end position="434"/>
    </location>
</feature>
<dbReference type="EMBL" id="BSXU01003146">
    <property type="protein sequence ID" value="GMG39729.1"/>
    <property type="molecule type" value="Genomic_DNA"/>
</dbReference>
<name>A0A9W7DHV8_AMBMO</name>
<organism evidence="2 3">
    <name type="scientific">Ambrosiozyma monospora</name>
    <name type="common">Yeast</name>
    <name type="synonym">Endomycopsis monosporus</name>
    <dbReference type="NCBI Taxonomy" id="43982"/>
    <lineage>
        <taxon>Eukaryota</taxon>
        <taxon>Fungi</taxon>
        <taxon>Dikarya</taxon>
        <taxon>Ascomycota</taxon>
        <taxon>Saccharomycotina</taxon>
        <taxon>Pichiomycetes</taxon>
        <taxon>Pichiales</taxon>
        <taxon>Pichiaceae</taxon>
        <taxon>Ambrosiozyma</taxon>
    </lineage>
</organism>
<accession>A0A9W7DHV8</accession>
<proteinExistence type="predicted"/>